<reference evidence="1 3" key="1">
    <citation type="journal article" date="2011" name="Nature">
        <title>The Medicago genome provides insight into the evolution of rhizobial symbioses.</title>
        <authorList>
            <person name="Young N.D."/>
            <person name="Debelle F."/>
            <person name="Oldroyd G.E."/>
            <person name="Geurts R."/>
            <person name="Cannon S.B."/>
            <person name="Udvardi M.K."/>
            <person name="Benedito V.A."/>
            <person name="Mayer K.F."/>
            <person name="Gouzy J."/>
            <person name="Schoof H."/>
            <person name="Van de Peer Y."/>
            <person name="Proost S."/>
            <person name="Cook D.R."/>
            <person name="Meyers B.C."/>
            <person name="Spannagl M."/>
            <person name="Cheung F."/>
            <person name="De Mita S."/>
            <person name="Krishnakumar V."/>
            <person name="Gundlach H."/>
            <person name="Zhou S."/>
            <person name="Mudge J."/>
            <person name="Bharti A.K."/>
            <person name="Murray J.D."/>
            <person name="Naoumkina M.A."/>
            <person name="Rosen B."/>
            <person name="Silverstein K.A."/>
            <person name="Tang H."/>
            <person name="Rombauts S."/>
            <person name="Zhao P.X."/>
            <person name="Zhou P."/>
            <person name="Barbe V."/>
            <person name="Bardou P."/>
            <person name="Bechner M."/>
            <person name="Bellec A."/>
            <person name="Berger A."/>
            <person name="Berges H."/>
            <person name="Bidwell S."/>
            <person name="Bisseling T."/>
            <person name="Choisne N."/>
            <person name="Couloux A."/>
            <person name="Denny R."/>
            <person name="Deshpande S."/>
            <person name="Dai X."/>
            <person name="Doyle J.J."/>
            <person name="Dudez A.M."/>
            <person name="Farmer A.D."/>
            <person name="Fouteau S."/>
            <person name="Franken C."/>
            <person name="Gibelin C."/>
            <person name="Gish J."/>
            <person name="Goldstein S."/>
            <person name="Gonzalez A.J."/>
            <person name="Green P.J."/>
            <person name="Hallab A."/>
            <person name="Hartog M."/>
            <person name="Hua A."/>
            <person name="Humphray S.J."/>
            <person name="Jeong D.H."/>
            <person name="Jing Y."/>
            <person name="Jocker A."/>
            <person name="Kenton S.M."/>
            <person name="Kim D.J."/>
            <person name="Klee K."/>
            <person name="Lai H."/>
            <person name="Lang C."/>
            <person name="Lin S."/>
            <person name="Macmil S.L."/>
            <person name="Magdelenat G."/>
            <person name="Matthews L."/>
            <person name="McCorrison J."/>
            <person name="Monaghan E.L."/>
            <person name="Mun J.H."/>
            <person name="Najar F.Z."/>
            <person name="Nicholson C."/>
            <person name="Noirot C."/>
            <person name="O'Bleness M."/>
            <person name="Paule C.R."/>
            <person name="Poulain J."/>
            <person name="Prion F."/>
            <person name="Qin B."/>
            <person name="Qu C."/>
            <person name="Retzel E.F."/>
            <person name="Riddle C."/>
            <person name="Sallet E."/>
            <person name="Samain S."/>
            <person name="Samson N."/>
            <person name="Sanders I."/>
            <person name="Saurat O."/>
            <person name="Scarpelli C."/>
            <person name="Schiex T."/>
            <person name="Segurens B."/>
            <person name="Severin A.J."/>
            <person name="Sherrier D.J."/>
            <person name="Shi R."/>
            <person name="Sims S."/>
            <person name="Singer S.R."/>
            <person name="Sinharoy S."/>
            <person name="Sterck L."/>
            <person name="Viollet A."/>
            <person name="Wang B.B."/>
            <person name="Wang K."/>
            <person name="Wang M."/>
            <person name="Wang X."/>
            <person name="Warfsmann J."/>
            <person name="Weissenbach J."/>
            <person name="White D.D."/>
            <person name="White J.D."/>
            <person name="Wiley G.B."/>
            <person name="Wincker P."/>
            <person name="Xing Y."/>
            <person name="Yang L."/>
            <person name="Yao Z."/>
            <person name="Ying F."/>
            <person name="Zhai J."/>
            <person name="Zhou L."/>
            <person name="Zuber A."/>
            <person name="Denarie J."/>
            <person name="Dixon R.A."/>
            <person name="May G.D."/>
            <person name="Schwartz D.C."/>
            <person name="Rogers J."/>
            <person name="Quetier F."/>
            <person name="Town C.D."/>
            <person name="Roe B.A."/>
        </authorList>
    </citation>
    <scope>NUCLEOTIDE SEQUENCE [LARGE SCALE GENOMIC DNA]</scope>
    <source>
        <strain evidence="1">A17</strain>
        <strain evidence="2 3">cv. Jemalong A17</strain>
    </source>
</reference>
<evidence type="ECO:0000313" key="3">
    <source>
        <dbReference type="Proteomes" id="UP000002051"/>
    </source>
</evidence>
<dbReference type="EMBL" id="CM001221">
    <property type="protein sequence ID" value="KEH27713.1"/>
    <property type="molecule type" value="Genomic_DNA"/>
</dbReference>
<evidence type="ECO:0000313" key="2">
    <source>
        <dbReference type="EnsemblPlants" id="KEH27713"/>
    </source>
</evidence>
<dbReference type="EnsemblPlants" id="KEH27713">
    <property type="protein sequence ID" value="KEH27713"/>
    <property type="gene ID" value="MTR_5g430460"/>
</dbReference>
<reference evidence="1 3" key="2">
    <citation type="journal article" date="2014" name="BMC Genomics">
        <title>An improved genome release (version Mt4.0) for the model legume Medicago truncatula.</title>
        <authorList>
            <person name="Tang H."/>
            <person name="Krishnakumar V."/>
            <person name="Bidwell S."/>
            <person name="Rosen B."/>
            <person name="Chan A."/>
            <person name="Zhou S."/>
            <person name="Gentzbittel L."/>
            <person name="Childs K.L."/>
            <person name="Yandell M."/>
            <person name="Gundlach H."/>
            <person name="Mayer K.F."/>
            <person name="Schwartz D.C."/>
            <person name="Town C.D."/>
        </authorList>
    </citation>
    <scope>GENOME REANNOTATION</scope>
    <source>
        <strain evidence="1">A17</strain>
        <strain evidence="2 3">cv. Jemalong A17</strain>
    </source>
</reference>
<organism evidence="1 3">
    <name type="scientific">Medicago truncatula</name>
    <name type="common">Barrel medic</name>
    <name type="synonym">Medicago tribuloides</name>
    <dbReference type="NCBI Taxonomy" id="3880"/>
    <lineage>
        <taxon>Eukaryota</taxon>
        <taxon>Viridiplantae</taxon>
        <taxon>Streptophyta</taxon>
        <taxon>Embryophyta</taxon>
        <taxon>Tracheophyta</taxon>
        <taxon>Spermatophyta</taxon>
        <taxon>Magnoliopsida</taxon>
        <taxon>eudicotyledons</taxon>
        <taxon>Gunneridae</taxon>
        <taxon>Pentapetalae</taxon>
        <taxon>rosids</taxon>
        <taxon>fabids</taxon>
        <taxon>Fabales</taxon>
        <taxon>Fabaceae</taxon>
        <taxon>Papilionoideae</taxon>
        <taxon>50 kb inversion clade</taxon>
        <taxon>NPAAA clade</taxon>
        <taxon>Hologalegina</taxon>
        <taxon>IRL clade</taxon>
        <taxon>Trifolieae</taxon>
        <taxon>Medicago</taxon>
    </lineage>
</organism>
<proteinExistence type="predicted"/>
<gene>
    <name evidence="1" type="ordered locus">MTR_5g430460</name>
</gene>
<dbReference type="Proteomes" id="UP000002051">
    <property type="component" value="Chromosome 5"/>
</dbReference>
<name>A0A072UF14_MEDTR</name>
<protein>
    <recommendedName>
        <fullName evidence="4">RNase H type-1 domain-containing protein</fullName>
    </recommendedName>
</protein>
<accession>A0A072UF14</accession>
<dbReference type="HOGENOM" id="CLU_1104155_0_0_1"/>
<evidence type="ECO:0000313" key="1">
    <source>
        <dbReference type="EMBL" id="KEH27713.1"/>
    </source>
</evidence>
<evidence type="ECO:0008006" key="4">
    <source>
        <dbReference type="Google" id="ProtNLM"/>
    </source>
</evidence>
<reference evidence="2" key="3">
    <citation type="submission" date="2015-04" db="UniProtKB">
        <authorList>
            <consortium name="EnsemblPlants"/>
        </authorList>
    </citation>
    <scope>IDENTIFICATION</scope>
    <source>
        <strain evidence="2">cv. Jemalong A17</strain>
    </source>
</reference>
<sequence length="252" mass="28749">MLLTTPFTKEEFRATLFSLHPHKCLDPDGYNPVMRYSKFQQCCAWLDTGQSLASINMTNIDLIPKGNSRTTMEDFRYFPTKNYPTATFGHNPSCVWRSILRANFLVRGGSQWSMGSGTYIPILDEPWLLNGGCIDDNITEAHLVHEFRVDSLWILIPKVGMALNDRLVWKAEKNGKYIYSVQSAYRLCVEDLVDMQRQRPTLGHLKCNIDASFLQSMNRVGIAICVRDNDEAFVLVKTMSFSPLRSVLLVIL</sequence>
<keyword evidence="3" id="KW-1185">Reference proteome</keyword>
<dbReference type="AlphaFoldDB" id="A0A072UF14"/>